<reference evidence="4" key="1">
    <citation type="submission" date="2019-05" db="EMBL/GenBank/DDBJ databases">
        <authorList>
            <consortium name="Pathogen Informatics"/>
        </authorList>
    </citation>
    <scope>NUCLEOTIDE SEQUENCE [LARGE SCALE GENOMIC DNA]</scope>
    <source>
        <strain evidence="4">NCTC12965</strain>
    </source>
</reference>
<evidence type="ECO:0000256" key="2">
    <source>
        <dbReference type="SAM" id="MobiDB-lite"/>
    </source>
</evidence>
<evidence type="ECO:0000259" key="3">
    <source>
        <dbReference type="Pfam" id="PF00263"/>
    </source>
</evidence>
<protein>
    <submittedName>
        <fullName evidence="4">Type IV pilus biogenesis and competence protein pilQ</fullName>
    </submittedName>
</protein>
<accession>A0A4U9WRA2</accession>
<dbReference type="AlphaFoldDB" id="A0A4U9WRA2"/>
<dbReference type="GO" id="GO:0009306">
    <property type="term" value="P:protein secretion"/>
    <property type="evidence" value="ECO:0007669"/>
    <property type="project" value="InterPro"/>
</dbReference>
<dbReference type="InterPro" id="IPR051808">
    <property type="entry name" value="Type_IV_pilus_biogenesis"/>
</dbReference>
<gene>
    <name evidence="4" type="primary">pilQ</name>
    <name evidence="4" type="ORF">NCTC12965_09023</name>
</gene>
<dbReference type="PANTHER" id="PTHR30604">
    <property type="entry name" value="PROTEIN TRANSPORT PROTEIN HOFQ"/>
    <property type="match status" value="1"/>
</dbReference>
<name>A0A4U9WRA2_SERFO</name>
<feature type="region of interest" description="Disordered" evidence="2">
    <location>
        <begin position="52"/>
        <end position="85"/>
    </location>
</feature>
<feature type="domain" description="Type II/III secretion system secretin-like" evidence="3">
    <location>
        <begin position="121"/>
        <end position="180"/>
    </location>
</feature>
<dbReference type="PANTHER" id="PTHR30604:SF1">
    <property type="entry name" value="DNA UTILIZATION PROTEIN HOFQ"/>
    <property type="match status" value="1"/>
</dbReference>
<evidence type="ECO:0000313" key="4">
    <source>
        <dbReference type="EMBL" id="VTR61929.1"/>
    </source>
</evidence>
<feature type="compositionally biased region" description="Basic and acidic residues" evidence="2">
    <location>
        <begin position="60"/>
        <end position="76"/>
    </location>
</feature>
<dbReference type="Pfam" id="PF00263">
    <property type="entry name" value="Secretin"/>
    <property type="match status" value="1"/>
</dbReference>
<sequence length="196" mass="22132">MLLRDTAQALAQLKTWVAEMDTPLEQVQLAAHIVTISSENLRELGVRWGAGGRRKASQKAADRQFQRWPAGREQRHNGRFPPGTQSAGASWIWNCRRWSRKIRWRLSPARACSPHICKPPSIKQGTEIPYEVSSGSSGATSIEFKDAVLGMEVTPKILPNGRITLTLQISQNMPGRSIKQAKERRWRSTSRRLKPK</sequence>
<proteinExistence type="inferred from homology"/>
<dbReference type="InterPro" id="IPR004846">
    <property type="entry name" value="T2SS/T3SS_dom"/>
</dbReference>
<feature type="compositionally biased region" description="Basic residues" evidence="2">
    <location>
        <begin position="182"/>
        <end position="196"/>
    </location>
</feature>
<dbReference type="EMBL" id="CABEEZ010000170">
    <property type="protein sequence ID" value="VTR61929.1"/>
    <property type="molecule type" value="Genomic_DNA"/>
</dbReference>
<comment type="similarity">
    <text evidence="1">Belongs to the bacterial secretin family.</text>
</comment>
<evidence type="ECO:0000256" key="1">
    <source>
        <dbReference type="RuleBase" id="RU004003"/>
    </source>
</evidence>
<feature type="region of interest" description="Disordered" evidence="2">
    <location>
        <begin position="174"/>
        <end position="196"/>
    </location>
</feature>
<organism evidence="4">
    <name type="scientific">Serratia fonticola</name>
    <dbReference type="NCBI Taxonomy" id="47917"/>
    <lineage>
        <taxon>Bacteria</taxon>
        <taxon>Pseudomonadati</taxon>
        <taxon>Pseudomonadota</taxon>
        <taxon>Gammaproteobacteria</taxon>
        <taxon>Enterobacterales</taxon>
        <taxon>Yersiniaceae</taxon>
        <taxon>Serratia</taxon>
    </lineage>
</organism>